<evidence type="ECO:0000259" key="5">
    <source>
        <dbReference type="Pfam" id="PF01494"/>
    </source>
</evidence>
<keyword evidence="7" id="KW-1185">Reference proteome</keyword>
<dbReference type="GO" id="GO:0004497">
    <property type="term" value="F:monooxygenase activity"/>
    <property type="evidence" value="ECO:0007669"/>
    <property type="project" value="UniProtKB-KW"/>
</dbReference>
<proteinExistence type="predicted"/>
<feature type="domain" description="FAD-binding" evidence="5">
    <location>
        <begin position="318"/>
        <end position="380"/>
    </location>
</feature>
<dbReference type="Gene3D" id="3.50.50.60">
    <property type="entry name" value="FAD/NAD(P)-binding domain"/>
    <property type="match status" value="1"/>
</dbReference>
<evidence type="ECO:0000256" key="2">
    <source>
        <dbReference type="ARBA" id="ARBA00022827"/>
    </source>
</evidence>
<dbReference type="Pfam" id="PF01494">
    <property type="entry name" value="FAD_binding_3"/>
    <property type="match status" value="2"/>
</dbReference>
<dbReference type="InterPro" id="IPR036188">
    <property type="entry name" value="FAD/NAD-bd_sf"/>
</dbReference>
<evidence type="ECO:0000313" key="6">
    <source>
        <dbReference type="EMBL" id="MDT9000322.1"/>
    </source>
</evidence>
<dbReference type="PRINTS" id="PR00420">
    <property type="entry name" value="RNGMNOXGNASE"/>
</dbReference>
<sequence>MNKHPSAAAAGLRIAIAGAGLSGLALAQGLRRHGIVAQLYERDAGPSARRQGYRLRIDSAGQAALREALGREGLARWLAACAPALPLASHDVQLNNIATPWTSAWERAADGADASPDLRADRGLLREALMEGLDEQLHWGSEVVACQQRPDGSIALRLADGRRAACDLLVVANGAHSALYRPRWSSAPEAVASCVYGRSGLAGAWLSQLPGDFLSATRVIVDRQAVAIIDAMRFAAGSRVPDYLYWALLLPEAGADLGQGPLLREQLLRMCQHWAAPMRAMLMHTEPAAIRAVSVFSGGRVEEAEPVEAVEAGLPMVAIGDALHLMSPAGGLGANTALQDAADLAQTLATLDQPGATALGAALARYKQRLSARANAAMARSDASHQQLCQFALTQPSNASTAAGLGSMEAPCN</sequence>
<dbReference type="SUPFAM" id="SSF51905">
    <property type="entry name" value="FAD/NAD(P)-binding domain"/>
    <property type="match status" value="1"/>
</dbReference>
<accession>A0ABU3PDW7</accession>
<evidence type="ECO:0000256" key="1">
    <source>
        <dbReference type="ARBA" id="ARBA00022630"/>
    </source>
</evidence>
<keyword evidence="2" id="KW-0274">FAD</keyword>
<dbReference type="InterPro" id="IPR002938">
    <property type="entry name" value="FAD-bd"/>
</dbReference>
<evidence type="ECO:0000256" key="3">
    <source>
        <dbReference type="ARBA" id="ARBA00023002"/>
    </source>
</evidence>
<keyword evidence="3" id="KW-0560">Oxidoreductase</keyword>
<evidence type="ECO:0000313" key="7">
    <source>
        <dbReference type="Proteomes" id="UP001246372"/>
    </source>
</evidence>
<protein>
    <submittedName>
        <fullName evidence="6">FAD-dependent monooxygenase</fullName>
    </submittedName>
</protein>
<keyword evidence="4 6" id="KW-0503">Monooxygenase</keyword>
<feature type="domain" description="FAD-binding" evidence="5">
    <location>
        <begin position="14"/>
        <end position="178"/>
    </location>
</feature>
<organism evidence="6 7">
    <name type="scientific">Roseateles aquae</name>
    <dbReference type="NCBI Taxonomy" id="3077235"/>
    <lineage>
        <taxon>Bacteria</taxon>
        <taxon>Pseudomonadati</taxon>
        <taxon>Pseudomonadota</taxon>
        <taxon>Betaproteobacteria</taxon>
        <taxon>Burkholderiales</taxon>
        <taxon>Sphaerotilaceae</taxon>
        <taxon>Roseateles</taxon>
    </lineage>
</organism>
<dbReference type="PANTHER" id="PTHR47178">
    <property type="entry name" value="MONOOXYGENASE, FAD-BINDING"/>
    <property type="match status" value="1"/>
</dbReference>
<dbReference type="EMBL" id="JAVXZY010000005">
    <property type="protein sequence ID" value="MDT9000322.1"/>
    <property type="molecule type" value="Genomic_DNA"/>
</dbReference>
<gene>
    <name evidence="6" type="ORF">RQP53_13695</name>
</gene>
<dbReference type="Proteomes" id="UP001246372">
    <property type="component" value="Unassembled WGS sequence"/>
</dbReference>
<dbReference type="RefSeq" id="WP_315650888.1">
    <property type="nucleotide sequence ID" value="NZ_JAVXZY010000005.1"/>
</dbReference>
<name>A0ABU3PDW7_9BURK</name>
<reference evidence="6" key="1">
    <citation type="submission" date="2023-09" db="EMBL/GenBank/DDBJ databases">
        <title>Paucibacter sp. APW11 Genome sequencing and assembly.</title>
        <authorList>
            <person name="Kim I."/>
        </authorList>
    </citation>
    <scope>NUCLEOTIDE SEQUENCE</scope>
    <source>
        <strain evidence="6">APW11</strain>
    </source>
</reference>
<evidence type="ECO:0000256" key="4">
    <source>
        <dbReference type="ARBA" id="ARBA00023033"/>
    </source>
</evidence>
<dbReference type="PANTHER" id="PTHR47178:SF5">
    <property type="entry name" value="FAD-BINDING DOMAIN-CONTAINING PROTEIN"/>
    <property type="match status" value="1"/>
</dbReference>
<keyword evidence="1" id="KW-0285">Flavoprotein</keyword>
<comment type="caution">
    <text evidence="6">The sequence shown here is derived from an EMBL/GenBank/DDBJ whole genome shotgun (WGS) entry which is preliminary data.</text>
</comment>